<evidence type="ECO:0000313" key="1">
    <source>
        <dbReference type="EMBL" id="OEY86890.1"/>
    </source>
</evidence>
<name>A0A1E7QK84_WOLPI</name>
<dbReference type="OrthoDB" id="7161657at2"/>
<dbReference type="Proteomes" id="UP000175679">
    <property type="component" value="Unassembled WGS sequence"/>
</dbReference>
<reference evidence="1 2" key="1">
    <citation type="submission" date="2016-09" db="EMBL/GenBank/DDBJ databases">
        <title>Genomic evidence for plant-parasitic nematodes as the earliest Wolbachia hosts.</title>
        <authorList>
            <person name="Brown A.M."/>
            <person name="Wasala S.K."/>
            <person name="Howe D.K."/>
            <person name="Peetz A.B."/>
            <person name="Zasada I.A."/>
            <person name="Denver D.R."/>
        </authorList>
    </citation>
    <scope>NUCLEOTIDE SEQUENCE [LARGE SCALE GENOMIC DNA]</scope>
    <source>
        <strain evidence="2">wPpe</strain>
    </source>
</reference>
<sequence>MCRKNLLLTLPLFIIISVSYPFIRYSLKPSKFELASNELSLNKPQQEALLNVFYLSGYFNADKLWHDISSFDKTGHPEMVFRSVVKSLNAAGVDKNRYNPALLRKNLFKEEVENMGVQDIKAWILYVTQNLFKREIGQERYELTAESSINQNQHTNEYIKAAEAFNMLNEVLHKKQAYDEAWITGASRKGLIKRIIYYNELAEKVKIKHDTIILTGDRPLWVEIDGLDTVTKGELQKEKPDVDILNLTPRDTHDGKEYMLKLASDNKVTLNEKKFIKYEQSQECPLGLYPGRTYLNYKDIGGKKITEAIMAQDLANKLINKKVIIIDASHKDKKRRVDTVSTGRSAGEFLIKKIFQKEFADQKNFSILLISNNPYIERQEIAIQREINKLLKDNALNKENYVITIEGVGAASSQKNIAVILPELAALITEKYKSNIAEKYTREELMYQTRKPNSTYITAPTIEKPSIMENICQSIQNCADRIIY</sequence>
<protein>
    <submittedName>
        <fullName evidence="1">Uncharacterized protein</fullName>
    </submittedName>
</protein>
<proteinExistence type="predicted"/>
<keyword evidence="2" id="KW-1185">Reference proteome</keyword>
<dbReference type="AlphaFoldDB" id="A0A1E7QK84"/>
<comment type="caution">
    <text evidence="1">The sequence shown here is derived from an EMBL/GenBank/DDBJ whole genome shotgun (WGS) entry which is preliminary data.</text>
</comment>
<gene>
    <name evidence="1" type="ORF">BIY23_00040</name>
</gene>
<accession>A0A1E7QK84</accession>
<evidence type="ECO:0000313" key="2">
    <source>
        <dbReference type="Proteomes" id="UP000175679"/>
    </source>
</evidence>
<dbReference type="RefSeq" id="WP_070064542.1">
    <property type="nucleotide sequence ID" value="NZ_MJMG01000001.1"/>
</dbReference>
<organism evidence="1 2">
    <name type="scientific">Wolbachia pipientis</name>
    <dbReference type="NCBI Taxonomy" id="955"/>
    <lineage>
        <taxon>Bacteria</taxon>
        <taxon>Pseudomonadati</taxon>
        <taxon>Pseudomonadota</taxon>
        <taxon>Alphaproteobacteria</taxon>
        <taxon>Rickettsiales</taxon>
        <taxon>Anaplasmataceae</taxon>
        <taxon>Wolbachieae</taxon>
        <taxon>Wolbachia</taxon>
    </lineage>
</organism>
<dbReference type="EMBL" id="MJMG01000001">
    <property type="protein sequence ID" value="OEY86890.1"/>
    <property type="molecule type" value="Genomic_DNA"/>
</dbReference>